<feature type="compositionally biased region" description="Low complexity" evidence="11">
    <location>
        <begin position="19"/>
        <end position="31"/>
    </location>
</feature>
<keyword evidence="8" id="KW-0539">Nucleus</keyword>
<sequence length="795" mass="93038">MNKSLSSKRKPSGHLYKISLNSSGEPSSSSSQVQTEVPTPVQTYSENSQNSQQEQSTNSQENEKKYFEKTTVVDKANIEVEMLQCIECKKSNIIKYYHLSTGKSNLDYHLETVHDIKISKKTRKAIVIESLDQEKLDRKESLRMKNWMESFSEQSSPNAEQNQSSTRKRKYRCRSTIWQHATKVKIDNVLRIKCNYCSVNYSHYGSTTNMSSHLRKHHIEKLDGQEIDEQEAEIEDYEDEFKTEQIDVSLNQNKARLVVSNSQIELNLLKFFISSSLPFEMVENLQFKIFIESLNSNYDLPNKYELIKRILNFEYENTLSRIQNELASAEFISISYDFWSSNQSLSYLDITAHFIDSDFNRKSHLISVKNIPDDNKSEEIAKIMSKISEKWKISDKIFSIISNNWDEMKENSEFIQFPCAANLLNLIIKEIKKLTTDSVIKEDFLLPEEKENLKSYVEIVQKCRGIASTYSHCQIFVDKLKLAQNSFNIKNNCLTKDTPNKWNTTYIMLERILEQSAAINEALDSLELNGKYSNLKLCEKEIEFLEEIINVFSCLSEAIGFLSECKHVSLGIILPLFETLKVQLTYDESDGLLTKCLKKFVFFWTDFYTEKFKIFDNEYFMAASFFDVRTKNFTRFSESKRKNFLSTAKNTIKKIYSELSDDLKNHLISLSKKVHDDKVFKSPNDKNKSKLQCFDFFDSDYVTPRDMKNWDQVDRELFKYEQEASKNVDPYNYWKINNETFPILSYISKYLFCIPASSYPGRFVFSDDDDNIWERRNIYGADVIEKVMIIYDSLN</sequence>
<accession>A0A813RDL8</accession>
<feature type="compositionally biased region" description="Basic residues" evidence="11">
    <location>
        <begin position="1"/>
        <end position="12"/>
    </location>
</feature>
<keyword evidence="14" id="KW-1185">Reference proteome</keyword>
<keyword evidence="3 9" id="KW-0863">Zinc-finger</keyword>
<dbReference type="SUPFAM" id="SSF57667">
    <property type="entry name" value="beta-beta-alpha zinc fingers"/>
    <property type="match status" value="1"/>
</dbReference>
<comment type="caution">
    <text evidence="13">The sequence shown here is derived from an EMBL/GenBank/DDBJ whole genome shotgun (WGS) entry which is preliminary data.</text>
</comment>
<feature type="region of interest" description="Disordered" evidence="11">
    <location>
        <begin position="1"/>
        <end position="63"/>
    </location>
</feature>
<dbReference type="GO" id="GO:0046983">
    <property type="term" value="F:protein dimerization activity"/>
    <property type="evidence" value="ECO:0007669"/>
    <property type="project" value="InterPro"/>
</dbReference>
<dbReference type="PANTHER" id="PTHR46481">
    <property type="entry name" value="ZINC FINGER BED DOMAIN-CONTAINING PROTEIN 4"/>
    <property type="match status" value="1"/>
</dbReference>
<dbReference type="InterPro" id="IPR012337">
    <property type="entry name" value="RNaseH-like_sf"/>
</dbReference>
<comment type="subcellular location">
    <subcellularLocation>
        <location evidence="1">Nucleus</location>
    </subcellularLocation>
</comment>
<dbReference type="GO" id="GO:0003677">
    <property type="term" value="F:DNA binding"/>
    <property type="evidence" value="ECO:0007669"/>
    <property type="project" value="UniProtKB-KW"/>
</dbReference>
<gene>
    <name evidence="13" type="ORF">OXX778_LOCUS5525</name>
</gene>
<evidence type="ECO:0000259" key="12">
    <source>
        <dbReference type="PROSITE" id="PS50808"/>
    </source>
</evidence>
<evidence type="ECO:0000256" key="7">
    <source>
        <dbReference type="ARBA" id="ARBA00023163"/>
    </source>
</evidence>
<evidence type="ECO:0000256" key="9">
    <source>
        <dbReference type="PROSITE-ProRule" id="PRU00027"/>
    </source>
</evidence>
<dbReference type="GO" id="GO:0008270">
    <property type="term" value="F:zinc ion binding"/>
    <property type="evidence" value="ECO:0007669"/>
    <property type="project" value="UniProtKB-KW"/>
</dbReference>
<dbReference type="InterPro" id="IPR052035">
    <property type="entry name" value="ZnF_BED_domain_contain"/>
</dbReference>
<evidence type="ECO:0000256" key="6">
    <source>
        <dbReference type="ARBA" id="ARBA00023125"/>
    </source>
</evidence>
<dbReference type="GO" id="GO:0005634">
    <property type="term" value="C:nucleus"/>
    <property type="evidence" value="ECO:0007669"/>
    <property type="project" value="UniProtKB-SubCell"/>
</dbReference>
<dbReference type="OrthoDB" id="1607513at2759"/>
<dbReference type="AlphaFoldDB" id="A0A813RDL8"/>
<dbReference type="InterPro" id="IPR036236">
    <property type="entry name" value="Znf_C2H2_sf"/>
</dbReference>
<dbReference type="PANTHER" id="PTHR46481:SF10">
    <property type="entry name" value="ZINC FINGER BED DOMAIN-CONTAINING PROTEIN 39"/>
    <property type="match status" value="1"/>
</dbReference>
<keyword evidence="2" id="KW-0479">Metal-binding</keyword>
<dbReference type="PROSITE" id="PS50808">
    <property type="entry name" value="ZF_BED"/>
    <property type="match status" value="1"/>
</dbReference>
<keyword evidence="6" id="KW-0238">DNA-binding</keyword>
<proteinExistence type="predicted"/>
<keyword evidence="10" id="KW-0175">Coiled coil</keyword>
<organism evidence="13 14">
    <name type="scientific">Brachionus calyciflorus</name>
    <dbReference type="NCBI Taxonomy" id="104777"/>
    <lineage>
        <taxon>Eukaryota</taxon>
        <taxon>Metazoa</taxon>
        <taxon>Spiralia</taxon>
        <taxon>Gnathifera</taxon>
        <taxon>Rotifera</taxon>
        <taxon>Eurotatoria</taxon>
        <taxon>Monogononta</taxon>
        <taxon>Pseudotrocha</taxon>
        <taxon>Ploima</taxon>
        <taxon>Brachionidae</taxon>
        <taxon>Brachionus</taxon>
    </lineage>
</organism>
<dbReference type="EMBL" id="CAJNOC010000607">
    <property type="protein sequence ID" value="CAF0782236.1"/>
    <property type="molecule type" value="Genomic_DNA"/>
</dbReference>
<evidence type="ECO:0000256" key="1">
    <source>
        <dbReference type="ARBA" id="ARBA00004123"/>
    </source>
</evidence>
<dbReference type="InterPro" id="IPR008906">
    <property type="entry name" value="HATC_C_dom"/>
</dbReference>
<evidence type="ECO:0000256" key="11">
    <source>
        <dbReference type="SAM" id="MobiDB-lite"/>
    </source>
</evidence>
<evidence type="ECO:0000313" key="13">
    <source>
        <dbReference type="EMBL" id="CAF0782236.1"/>
    </source>
</evidence>
<dbReference type="Pfam" id="PF02892">
    <property type="entry name" value="zf-BED"/>
    <property type="match status" value="1"/>
</dbReference>
<dbReference type="InterPro" id="IPR003656">
    <property type="entry name" value="Znf_BED"/>
</dbReference>
<feature type="compositionally biased region" description="Polar residues" evidence="11">
    <location>
        <begin position="32"/>
        <end position="44"/>
    </location>
</feature>
<keyword evidence="4" id="KW-0862">Zinc</keyword>
<feature type="coiled-coil region" evidence="10">
    <location>
        <begin position="220"/>
        <end position="247"/>
    </location>
</feature>
<reference evidence="13" key="1">
    <citation type="submission" date="2021-02" db="EMBL/GenBank/DDBJ databases">
        <authorList>
            <person name="Nowell W R."/>
        </authorList>
    </citation>
    <scope>NUCLEOTIDE SEQUENCE</scope>
    <source>
        <strain evidence="13">Ploen Becks lab</strain>
    </source>
</reference>
<name>A0A813RDL8_9BILA</name>
<dbReference type="SMART" id="SM00614">
    <property type="entry name" value="ZnF_BED"/>
    <property type="match status" value="1"/>
</dbReference>
<dbReference type="GO" id="GO:0009791">
    <property type="term" value="P:post-embryonic development"/>
    <property type="evidence" value="ECO:0007669"/>
    <property type="project" value="UniProtKB-ARBA"/>
</dbReference>
<keyword evidence="5" id="KW-0805">Transcription regulation</keyword>
<keyword evidence="7" id="KW-0804">Transcription</keyword>
<evidence type="ECO:0000256" key="2">
    <source>
        <dbReference type="ARBA" id="ARBA00022723"/>
    </source>
</evidence>
<dbReference type="Pfam" id="PF05699">
    <property type="entry name" value="Dimer_Tnp_hAT"/>
    <property type="match status" value="1"/>
</dbReference>
<evidence type="ECO:0000256" key="10">
    <source>
        <dbReference type="SAM" id="Coils"/>
    </source>
</evidence>
<feature type="domain" description="BED-type" evidence="12">
    <location>
        <begin position="172"/>
        <end position="225"/>
    </location>
</feature>
<evidence type="ECO:0000256" key="4">
    <source>
        <dbReference type="ARBA" id="ARBA00022833"/>
    </source>
</evidence>
<dbReference type="SUPFAM" id="SSF53098">
    <property type="entry name" value="Ribonuclease H-like"/>
    <property type="match status" value="1"/>
</dbReference>
<evidence type="ECO:0000256" key="5">
    <source>
        <dbReference type="ARBA" id="ARBA00023015"/>
    </source>
</evidence>
<evidence type="ECO:0000313" key="14">
    <source>
        <dbReference type="Proteomes" id="UP000663879"/>
    </source>
</evidence>
<evidence type="ECO:0000256" key="3">
    <source>
        <dbReference type="ARBA" id="ARBA00022771"/>
    </source>
</evidence>
<dbReference type="Proteomes" id="UP000663879">
    <property type="component" value="Unassembled WGS sequence"/>
</dbReference>
<protein>
    <recommendedName>
        <fullName evidence="12">BED-type domain-containing protein</fullName>
    </recommendedName>
</protein>
<feature type="compositionally biased region" description="Low complexity" evidence="11">
    <location>
        <begin position="45"/>
        <end position="60"/>
    </location>
</feature>
<evidence type="ECO:0000256" key="8">
    <source>
        <dbReference type="ARBA" id="ARBA00023242"/>
    </source>
</evidence>